<keyword evidence="3" id="KW-1185">Reference proteome</keyword>
<dbReference type="PANTHER" id="PTHR41771">
    <property type="entry name" value="MEMBRANE PROTEIN-RELATED"/>
    <property type="match status" value="1"/>
</dbReference>
<feature type="transmembrane region" description="Helical" evidence="1">
    <location>
        <begin position="136"/>
        <end position="155"/>
    </location>
</feature>
<sequence length="341" mass="36664">MWRLLLVFLLLPALAQGREEGYLVGRIVALAGEGESPLWDLAWVRVEGELVRAYLPTDGEGFREGQRVVLYHEGGRYYVTEPDRMPWLFTLLGLFALLALLLGRGKGVRGLLGTFLSLLVVVYFVVPRVAAGGNPLLYAFLGSLGVLLLTIYLVHGVNRKTTAALLGTLLSVGFVLLLALLFTRGMAFTGLASEEALLLRQWGGVDLVSLFLAGVVVGALGALTDVTVTQAAVVQALAHANPRFGLLDLYRRGMEVGYDHIGSLVNTLVLAYAAGSLPLFLLLTRDPTPLRFLLNTEPFAAEIVAMVLGSLGLLLAVPLTTLVAAWFLRGGRGGPGHHHPH</sequence>
<feature type="transmembrane region" description="Helical" evidence="1">
    <location>
        <begin position="85"/>
        <end position="103"/>
    </location>
</feature>
<dbReference type="EMBL" id="SIJL01000001">
    <property type="protein sequence ID" value="TBH21671.1"/>
    <property type="molecule type" value="Genomic_DNA"/>
</dbReference>
<dbReference type="OrthoDB" id="5753718at2"/>
<keyword evidence="1" id="KW-0812">Transmembrane</keyword>
<feature type="transmembrane region" description="Helical" evidence="1">
    <location>
        <begin position="202"/>
        <end position="223"/>
    </location>
</feature>
<dbReference type="AlphaFoldDB" id="A0A4Q9B768"/>
<gene>
    <name evidence="2" type="ORF">ETP66_00030</name>
</gene>
<dbReference type="Proteomes" id="UP000292858">
    <property type="component" value="Unassembled WGS sequence"/>
</dbReference>
<dbReference type="PANTHER" id="PTHR41771:SF1">
    <property type="entry name" value="MEMBRANE PROTEIN"/>
    <property type="match status" value="1"/>
</dbReference>
<organism evidence="2 3">
    <name type="scientific">Thermus thermamylovorans</name>
    <dbReference type="NCBI Taxonomy" id="2509362"/>
    <lineage>
        <taxon>Bacteria</taxon>
        <taxon>Thermotogati</taxon>
        <taxon>Deinococcota</taxon>
        <taxon>Deinococci</taxon>
        <taxon>Thermales</taxon>
        <taxon>Thermaceae</taxon>
        <taxon>Thermus</taxon>
    </lineage>
</organism>
<accession>A0A4Q9B768</accession>
<reference evidence="2 3" key="1">
    <citation type="submission" date="2019-02" db="EMBL/GenBank/DDBJ databases">
        <title>Thermus sp. a novel from hot spring.</title>
        <authorList>
            <person name="Zhao Z."/>
        </authorList>
    </citation>
    <scope>NUCLEOTIDE SEQUENCE [LARGE SCALE GENOMIC DNA]</scope>
    <source>
        <strain evidence="2 3">CFH 72773T</strain>
    </source>
</reference>
<feature type="transmembrane region" description="Helical" evidence="1">
    <location>
        <begin position="110"/>
        <end position="130"/>
    </location>
</feature>
<name>A0A4Q9B768_9DEIN</name>
<dbReference type="Pfam" id="PF07907">
    <property type="entry name" value="YibE_F"/>
    <property type="match status" value="1"/>
</dbReference>
<protein>
    <submittedName>
        <fullName evidence="2">YibE/F family protein</fullName>
    </submittedName>
</protein>
<dbReference type="RefSeq" id="WP_130839428.1">
    <property type="nucleotide sequence ID" value="NZ_SIJL01000001.1"/>
</dbReference>
<evidence type="ECO:0000313" key="2">
    <source>
        <dbReference type="EMBL" id="TBH21671.1"/>
    </source>
</evidence>
<proteinExistence type="predicted"/>
<keyword evidence="1" id="KW-1133">Transmembrane helix</keyword>
<evidence type="ECO:0000256" key="1">
    <source>
        <dbReference type="SAM" id="Phobius"/>
    </source>
</evidence>
<comment type="caution">
    <text evidence="2">The sequence shown here is derived from an EMBL/GenBank/DDBJ whole genome shotgun (WGS) entry which is preliminary data.</text>
</comment>
<feature type="transmembrane region" description="Helical" evidence="1">
    <location>
        <begin position="303"/>
        <end position="328"/>
    </location>
</feature>
<feature type="transmembrane region" description="Helical" evidence="1">
    <location>
        <begin position="162"/>
        <end position="182"/>
    </location>
</feature>
<evidence type="ECO:0000313" key="3">
    <source>
        <dbReference type="Proteomes" id="UP000292858"/>
    </source>
</evidence>
<dbReference type="InterPro" id="IPR012507">
    <property type="entry name" value="YibE_F"/>
</dbReference>
<keyword evidence="1" id="KW-0472">Membrane</keyword>
<feature type="transmembrane region" description="Helical" evidence="1">
    <location>
        <begin position="261"/>
        <end position="283"/>
    </location>
</feature>